<protein>
    <recommendedName>
        <fullName evidence="11">Glycosyltransferase family 2 protein</fullName>
    </recommendedName>
</protein>
<dbReference type="SUPFAM" id="SSF53448">
    <property type="entry name" value="Nucleotide-diphospho-sugar transferases"/>
    <property type="match status" value="1"/>
</dbReference>
<dbReference type="EMBL" id="BMZA01000003">
    <property type="protein sequence ID" value="GGZ00700.1"/>
    <property type="molecule type" value="Genomic_DNA"/>
</dbReference>
<proteinExistence type="predicted"/>
<evidence type="ECO:0000256" key="3">
    <source>
        <dbReference type="ARBA" id="ARBA00022989"/>
    </source>
</evidence>
<evidence type="ECO:0000313" key="9">
    <source>
        <dbReference type="EMBL" id="GGZ00700.1"/>
    </source>
</evidence>
<dbReference type="PANTHER" id="PTHR48090">
    <property type="entry name" value="UNDECAPRENYL-PHOSPHATE 4-DEOXY-4-FORMAMIDO-L-ARABINOSE TRANSFERASE-RELATED"/>
    <property type="match status" value="1"/>
</dbReference>
<feature type="domain" description="Glycosyltransferase 2-like" evidence="6">
    <location>
        <begin position="19"/>
        <end position="185"/>
    </location>
</feature>
<dbReference type="InterPro" id="IPR001173">
    <property type="entry name" value="Glyco_trans_2-like"/>
</dbReference>
<comment type="subcellular location">
    <subcellularLocation>
        <location evidence="1">Membrane</location>
        <topology evidence="1">Multi-pass membrane protein</topology>
    </subcellularLocation>
</comment>
<reference evidence="9" key="2">
    <citation type="submission" date="2020-09" db="EMBL/GenBank/DDBJ databases">
        <authorList>
            <person name="Sun Q."/>
            <person name="Kim S."/>
        </authorList>
    </citation>
    <scope>NUCLEOTIDE SEQUENCE</scope>
    <source>
        <strain evidence="9">KCTC 32255</strain>
    </source>
</reference>
<name>A0A918PD25_9SPHN</name>
<evidence type="ECO:0000313" key="10">
    <source>
        <dbReference type="Proteomes" id="UP000648075"/>
    </source>
</evidence>
<feature type="transmembrane region" description="Helical" evidence="5">
    <location>
        <begin position="330"/>
        <end position="354"/>
    </location>
</feature>
<dbReference type="Proteomes" id="UP000648075">
    <property type="component" value="Unassembled WGS sequence"/>
</dbReference>
<feature type="transmembrane region" description="Helical" evidence="5">
    <location>
        <begin position="366"/>
        <end position="393"/>
    </location>
</feature>
<evidence type="ECO:0000259" key="7">
    <source>
        <dbReference type="Pfam" id="PF04138"/>
    </source>
</evidence>
<comment type="caution">
    <text evidence="9">The sequence shown here is derived from an EMBL/GenBank/DDBJ whole genome shotgun (WGS) entry which is preliminary data.</text>
</comment>
<dbReference type="Pfam" id="PF04138">
    <property type="entry name" value="GtrA_DPMS_TM"/>
    <property type="match status" value="1"/>
</dbReference>
<keyword evidence="2 5" id="KW-0812">Transmembrane</keyword>
<dbReference type="Pfam" id="PF00535">
    <property type="entry name" value="Glycos_transf_2"/>
    <property type="match status" value="1"/>
</dbReference>
<dbReference type="CDD" id="cd04179">
    <property type="entry name" value="DPM_DPG-synthase_like"/>
    <property type="match status" value="1"/>
</dbReference>
<feature type="transmembrane region" description="Helical" evidence="5">
    <location>
        <begin position="426"/>
        <end position="444"/>
    </location>
</feature>
<dbReference type="InterPro" id="IPR058718">
    <property type="entry name" value="Agl6_TM_C"/>
</dbReference>
<dbReference type="InterPro" id="IPR050256">
    <property type="entry name" value="Glycosyltransferase_2"/>
</dbReference>
<feature type="transmembrane region" description="Helical" evidence="5">
    <location>
        <begin position="481"/>
        <end position="503"/>
    </location>
</feature>
<dbReference type="InterPro" id="IPR029044">
    <property type="entry name" value="Nucleotide-diphossugar_trans"/>
</dbReference>
<dbReference type="InterPro" id="IPR007267">
    <property type="entry name" value="GtrA_DPMS_TM"/>
</dbReference>
<feature type="domain" description="Low-salt glycan biosynthesis hexosyltransferase Agl6 C-terminal transmembrane region" evidence="8">
    <location>
        <begin position="305"/>
        <end position="393"/>
    </location>
</feature>
<dbReference type="PANTHER" id="PTHR48090:SF7">
    <property type="entry name" value="RFBJ PROTEIN"/>
    <property type="match status" value="1"/>
</dbReference>
<keyword evidence="10" id="KW-1185">Reference proteome</keyword>
<keyword evidence="4 5" id="KW-0472">Membrane</keyword>
<evidence type="ECO:0000256" key="4">
    <source>
        <dbReference type="ARBA" id="ARBA00023136"/>
    </source>
</evidence>
<organism evidence="9 10">
    <name type="scientific">Novosphingobium colocasiae</name>
    <dbReference type="NCBI Taxonomy" id="1256513"/>
    <lineage>
        <taxon>Bacteria</taxon>
        <taxon>Pseudomonadati</taxon>
        <taxon>Pseudomonadota</taxon>
        <taxon>Alphaproteobacteria</taxon>
        <taxon>Sphingomonadales</taxon>
        <taxon>Sphingomonadaceae</taxon>
        <taxon>Novosphingobium</taxon>
    </lineage>
</organism>
<reference evidence="9" key="1">
    <citation type="journal article" date="2014" name="Int. J. Syst. Evol. Microbiol.">
        <title>Complete genome sequence of Corynebacterium casei LMG S-19264T (=DSM 44701T), isolated from a smear-ripened cheese.</title>
        <authorList>
            <consortium name="US DOE Joint Genome Institute (JGI-PGF)"/>
            <person name="Walter F."/>
            <person name="Albersmeier A."/>
            <person name="Kalinowski J."/>
            <person name="Ruckert C."/>
        </authorList>
    </citation>
    <scope>NUCLEOTIDE SEQUENCE</scope>
    <source>
        <strain evidence="9">KCTC 32255</strain>
    </source>
</reference>
<dbReference type="AlphaFoldDB" id="A0A918PD25"/>
<dbReference type="RefSeq" id="WP_189620498.1">
    <property type="nucleotide sequence ID" value="NZ_BMZA01000003.1"/>
</dbReference>
<dbReference type="Gene3D" id="3.90.550.10">
    <property type="entry name" value="Spore Coat Polysaccharide Biosynthesis Protein SpsA, Chain A"/>
    <property type="match status" value="1"/>
</dbReference>
<evidence type="ECO:0000256" key="1">
    <source>
        <dbReference type="ARBA" id="ARBA00004141"/>
    </source>
</evidence>
<accession>A0A918PD25</accession>
<evidence type="ECO:0000259" key="8">
    <source>
        <dbReference type="Pfam" id="PF26629"/>
    </source>
</evidence>
<dbReference type="GO" id="GO:0016020">
    <property type="term" value="C:membrane"/>
    <property type="evidence" value="ECO:0007669"/>
    <property type="project" value="UniProtKB-SubCell"/>
</dbReference>
<feature type="transmembrane region" description="Helical" evidence="5">
    <location>
        <begin position="450"/>
        <end position="469"/>
    </location>
</feature>
<sequence>MSVVQSFGAEADSRELAVSIVMPCLNEAVSLRHCIANAQTALDLIAARYGLAGEIVIADNGSTDGSQDIATALGARVVPVARRGYGAALIGGFDAAFGRFLVMGDADGSYDFTDCVAMIGRLIDGADLCMGSRFQGGIARGAMPWKNRYIGNPVLTGILNLFFRSGIGDAHCGLRAIRRDAYDRLRLEGEGMEFASEMVIKAALSRLRIDEVPATLSPDLRDRPPHLRPWRDGWRHLRYLLMLSPTWLFGVPALAAMLLACVIFAMAGLHQTGLLSGPQHIGTGWTILAGFLLTSGHFCAVMALATHLYGVREGYRPLRPGLARWAHVMVLENALLAGLGLIGIAALGLGAIALRWSVGGFAALPSVLPLTLAAATGALGVQTLMGGFLLAIIGGHDARFVAAPVQTASSGRVRGLVAHLRRSPRYTAVAVACFVLHNAIMIGLDHLGFHYALCLVGSAVVLTPAGYVLQSRFTFRETMRWASFCRYGAALVTNYPVSLAVLWLLRDVLALPMTLAAPIGAVVLFFWNYATSSWALATSRRNATLAAGAAAHG</sequence>
<dbReference type="Pfam" id="PF26629">
    <property type="entry name" value="GT2_TM_C"/>
    <property type="match status" value="1"/>
</dbReference>
<keyword evidence="3 5" id="KW-1133">Transmembrane helix</keyword>
<evidence type="ECO:0000259" key="6">
    <source>
        <dbReference type="Pfam" id="PF00535"/>
    </source>
</evidence>
<evidence type="ECO:0000256" key="2">
    <source>
        <dbReference type="ARBA" id="ARBA00022692"/>
    </source>
</evidence>
<feature type="transmembrane region" description="Helical" evidence="5">
    <location>
        <begin position="509"/>
        <end position="530"/>
    </location>
</feature>
<evidence type="ECO:0000256" key="5">
    <source>
        <dbReference type="SAM" id="Phobius"/>
    </source>
</evidence>
<feature type="transmembrane region" description="Helical" evidence="5">
    <location>
        <begin position="287"/>
        <end position="309"/>
    </location>
</feature>
<dbReference type="GO" id="GO:0000271">
    <property type="term" value="P:polysaccharide biosynthetic process"/>
    <property type="evidence" value="ECO:0007669"/>
    <property type="project" value="InterPro"/>
</dbReference>
<evidence type="ECO:0008006" key="11">
    <source>
        <dbReference type="Google" id="ProtNLM"/>
    </source>
</evidence>
<feature type="transmembrane region" description="Helical" evidence="5">
    <location>
        <begin position="239"/>
        <end position="267"/>
    </location>
</feature>
<feature type="domain" description="GtrA/DPMS transmembrane" evidence="7">
    <location>
        <begin position="425"/>
        <end position="534"/>
    </location>
</feature>
<gene>
    <name evidence="9" type="ORF">GCM10011614_14710</name>
</gene>